<name>A0ABU8EXH1_9GAMM</name>
<evidence type="ECO:0000256" key="1">
    <source>
        <dbReference type="ARBA" id="ARBA00000439"/>
    </source>
</evidence>
<proteinExistence type="inferred from homology"/>
<dbReference type="Pfam" id="PF02446">
    <property type="entry name" value="Glyco_hydro_77"/>
    <property type="match status" value="2"/>
</dbReference>
<evidence type="ECO:0000256" key="7">
    <source>
        <dbReference type="ARBA" id="ARBA00023277"/>
    </source>
</evidence>
<accession>A0ABU8EXH1</accession>
<evidence type="ECO:0000256" key="10">
    <source>
        <dbReference type="RuleBase" id="RU361207"/>
    </source>
</evidence>
<evidence type="ECO:0000256" key="6">
    <source>
        <dbReference type="ARBA" id="ARBA00022679"/>
    </source>
</evidence>
<keyword evidence="12" id="KW-1185">Reference proteome</keyword>
<dbReference type="InterPro" id="IPR003385">
    <property type="entry name" value="Glyco_hydro_77"/>
</dbReference>
<comment type="catalytic activity">
    <reaction evidence="1 10">
        <text>Transfers a segment of a (1-&gt;4)-alpha-D-glucan to a new position in an acceptor, which may be glucose or a (1-&gt;4)-alpha-D-glucan.</text>
        <dbReference type="EC" id="2.4.1.25"/>
    </reaction>
</comment>
<comment type="similarity">
    <text evidence="2 10">Belongs to the disproportionating enzyme family.</text>
</comment>
<dbReference type="Proteomes" id="UP001382455">
    <property type="component" value="Unassembled WGS sequence"/>
</dbReference>
<dbReference type="Gene3D" id="3.20.20.80">
    <property type="entry name" value="Glycosidases"/>
    <property type="match status" value="2"/>
</dbReference>
<dbReference type="EMBL" id="JBAWKS010000002">
    <property type="protein sequence ID" value="MEI4551678.1"/>
    <property type="molecule type" value="Genomic_DNA"/>
</dbReference>
<gene>
    <name evidence="11" type="primary">malQ</name>
    <name evidence="11" type="ORF">WAE96_18520</name>
</gene>
<sequence length="668" mass="77019">MNEVEQLCYLQGVALDYVDYYGQQKRIDDDVRRAILTACGHHVHDNEYVRDKNRQLDGLPWQQVLSEFQVTSSENAFLTVRAQTFEPEKQLELVIADNQQECCRLSVSLNDSMEEGNYVLDGVRYSQYRITLPKLTPNYYQVELIYRSNITTSQAFNGTLAVAPVSCYSLTEQQKVWGISCQLYTLRDKRESGFGDFSSLKELIQRSSEKGADYILLNPLHKLFVTEPERASPYSPSDRNQINPLYISPRLCVDYSLPNGEYQSNAAHIDYRQATTHKFKCFKVMYLNFCELELANATQRANEFREFVERYQTWQLSEFEYYLQWVAKEQLDYCQRYAKTKGMTIGLILDLAVGCTRDGEEYKRNQALFVEHANIGAPPDPWALDGQDWGLAVPDPLKLKETNFAHFISLIRANMIAGGLRIDHVMGLLRLWWCVTVDEQPAGCYVYYPFNELLAILCLESHLNQCVVIGEDLGVVPQQIKQSLDKAHVYGNDIFYFEKDQNGQFIAPQAHRKHAMLMIANHDVAPFYAWWQQRDIETRKSFSLYSNPAQFGYDITQREQDKLALREWLKAANTLPNSDDASAIYAAVVATLSASNSQFLCLQLDDLSGETFAVNIPGTDQEYPNWRRRLSRNLLTIFGPMSHEEKHTSVQQQRFWQLLNARRNNVSS</sequence>
<dbReference type="NCBIfam" id="TIGR00217">
    <property type="entry name" value="malQ"/>
    <property type="match status" value="1"/>
</dbReference>
<evidence type="ECO:0000256" key="4">
    <source>
        <dbReference type="ARBA" id="ARBA00020295"/>
    </source>
</evidence>
<dbReference type="GO" id="GO:0004134">
    <property type="term" value="F:4-alpha-glucanotransferase activity"/>
    <property type="evidence" value="ECO:0007669"/>
    <property type="project" value="UniProtKB-EC"/>
</dbReference>
<dbReference type="InterPro" id="IPR017853">
    <property type="entry name" value="GH"/>
</dbReference>
<dbReference type="RefSeq" id="WP_336436616.1">
    <property type="nucleotide sequence ID" value="NZ_JBAWKS010000002.1"/>
</dbReference>
<protein>
    <recommendedName>
        <fullName evidence="4 10">4-alpha-glucanotransferase</fullName>
        <ecNumber evidence="3 10">2.4.1.25</ecNumber>
    </recommendedName>
    <alternativeName>
        <fullName evidence="8 10">Amylomaltase</fullName>
    </alternativeName>
    <alternativeName>
        <fullName evidence="9 10">Disproportionating enzyme</fullName>
    </alternativeName>
</protein>
<comment type="caution">
    <text evidence="11">The sequence shown here is derived from an EMBL/GenBank/DDBJ whole genome shotgun (WGS) entry which is preliminary data.</text>
</comment>
<keyword evidence="7 10" id="KW-0119">Carbohydrate metabolism</keyword>
<evidence type="ECO:0000256" key="8">
    <source>
        <dbReference type="ARBA" id="ARBA00031423"/>
    </source>
</evidence>
<evidence type="ECO:0000313" key="12">
    <source>
        <dbReference type="Proteomes" id="UP001382455"/>
    </source>
</evidence>
<dbReference type="SUPFAM" id="SSF51445">
    <property type="entry name" value="(Trans)glycosidases"/>
    <property type="match status" value="1"/>
</dbReference>
<organism evidence="11 12">
    <name type="scientific">Pseudoalteromonas spongiae</name>
    <dbReference type="NCBI Taxonomy" id="298657"/>
    <lineage>
        <taxon>Bacteria</taxon>
        <taxon>Pseudomonadati</taxon>
        <taxon>Pseudomonadota</taxon>
        <taxon>Gammaproteobacteria</taxon>
        <taxon>Alteromonadales</taxon>
        <taxon>Pseudoalteromonadaceae</taxon>
        <taxon>Pseudoalteromonas</taxon>
    </lineage>
</organism>
<keyword evidence="6 10" id="KW-0808">Transferase</keyword>
<dbReference type="EC" id="2.4.1.25" evidence="3 10"/>
<evidence type="ECO:0000256" key="5">
    <source>
        <dbReference type="ARBA" id="ARBA00022676"/>
    </source>
</evidence>
<dbReference type="PANTHER" id="PTHR32438">
    <property type="entry name" value="4-ALPHA-GLUCANOTRANSFERASE DPE1, CHLOROPLASTIC/AMYLOPLASTIC"/>
    <property type="match status" value="1"/>
</dbReference>
<evidence type="ECO:0000256" key="2">
    <source>
        <dbReference type="ARBA" id="ARBA00005684"/>
    </source>
</evidence>
<dbReference type="PANTHER" id="PTHR32438:SF5">
    <property type="entry name" value="4-ALPHA-GLUCANOTRANSFERASE DPE1, CHLOROPLASTIC_AMYLOPLASTIC"/>
    <property type="match status" value="1"/>
</dbReference>
<keyword evidence="5 10" id="KW-0328">Glycosyltransferase</keyword>
<evidence type="ECO:0000256" key="3">
    <source>
        <dbReference type="ARBA" id="ARBA00012560"/>
    </source>
</evidence>
<evidence type="ECO:0000313" key="11">
    <source>
        <dbReference type="EMBL" id="MEI4551678.1"/>
    </source>
</evidence>
<evidence type="ECO:0000256" key="9">
    <source>
        <dbReference type="ARBA" id="ARBA00031501"/>
    </source>
</evidence>
<reference evidence="11 12" key="1">
    <citation type="submission" date="2023-12" db="EMBL/GenBank/DDBJ databases">
        <title>Friends and Foes: Symbiotic and Algicidal bacterial influence on Karenia brevis blooms.</title>
        <authorList>
            <person name="Fei C."/>
            <person name="Mohamed A.R."/>
            <person name="Booker A."/>
            <person name="Arshad M."/>
            <person name="Klass S."/>
            <person name="Ahn S."/>
            <person name="Gilbert P.M."/>
            <person name="Heil C.A."/>
            <person name="Martinez J.M."/>
            <person name="Amin S.A."/>
        </authorList>
    </citation>
    <scope>NUCLEOTIDE SEQUENCE [LARGE SCALE GENOMIC DNA]</scope>
    <source>
        <strain evidence="11 12">CE15</strain>
    </source>
</reference>